<dbReference type="InterPro" id="IPR050148">
    <property type="entry name" value="Terpene_synthase-like"/>
</dbReference>
<evidence type="ECO:0000259" key="6">
    <source>
        <dbReference type="Pfam" id="PF03936"/>
    </source>
</evidence>
<protein>
    <submittedName>
        <fullName evidence="7">Bornyl diphosphate synthase</fullName>
    </submittedName>
</protein>
<dbReference type="FunFam" id="1.10.600.10:FF:000007">
    <property type="entry name" value="Isoprene synthase, chloroplastic"/>
    <property type="match status" value="1"/>
</dbReference>
<feature type="domain" description="Terpene synthase N-terminal" evidence="5">
    <location>
        <begin position="64"/>
        <end position="242"/>
    </location>
</feature>
<organism evidence="7">
    <name type="scientific">Wurfbainia villosa</name>
    <dbReference type="NCBI Taxonomy" id="199627"/>
    <lineage>
        <taxon>Eukaryota</taxon>
        <taxon>Viridiplantae</taxon>
        <taxon>Streptophyta</taxon>
        <taxon>Embryophyta</taxon>
        <taxon>Tracheophyta</taxon>
        <taxon>Spermatophyta</taxon>
        <taxon>Magnoliopsida</taxon>
        <taxon>Liliopsida</taxon>
        <taxon>Zingiberales</taxon>
        <taxon>Zingiberaceae</taxon>
        <taxon>Wurfbainia</taxon>
    </lineage>
</organism>
<dbReference type="GO" id="GO:0000287">
    <property type="term" value="F:magnesium ion binding"/>
    <property type="evidence" value="ECO:0007669"/>
    <property type="project" value="InterPro"/>
</dbReference>
<dbReference type="InterPro" id="IPR036965">
    <property type="entry name" value="Terpene_synth_N_sf"/>
</dbReference>
<dbReference type="FunFam" id="1.50.10.130:FF:000001">
    <property type="entry name" value="Isoprene synthase, chloroplastic"/>
    <property type="match status" value="1"/>
</dbReference>
<keyword evidence="3" id="KW-0460">Magnesium</keyword>
<dbReference type="InterPro" id="IPR034741">
    <property type="entry name" value="Terpene_cyclase-like_1_C"/>
</dbReference>
<dbReference type="PANTHER" id="PTHR31225:SF252">
    <property type="entry name" value="TERPENE SYNTHASE 12-RELATED"/>
    <property type="match status" value="1"/>
</dbReference>
<dbReference type="SUPFAM" id="SSF48576">
    <property type="entry name" value="Terpenoid synthases"/>
    <property type="match status" value="1"/>
</dbReference>
<dbReference type="PANTHER" id="PTHR31225">
    <property type="entry name" value="OS04G0344100 PROTEIN-RELATED"/>
    <property type="match status" value="1"/>
</dbReference>
<evidence type="ECO:0000256" key="2">
    <source>
        <dbReference type="ARBA" id="ARBA00022723"/>
    </source>
</evidence>
<dbReference type="Gene3D" id="1.10.600.10">
    <property type="entry name" value="Farnesyl Diphosphate Synthase"/>
    <property type="match status" value="1"/>
</dbReference>
<feature type="region of interest" description="Disordered" evidence="4">
    <location>
        <begin position="68"/>
        <end position="88"/>
    </location>
</feature>
<dbReference type="SFLD" id="SFLDS00005">
    <property type="entry name" value="Isoprenoid_Synthase_Type_I"/>
    <property type="match status" value="1"/>
</dbReference>
<evidence type="ECO:0000313" key="7">
    <source>
        <dbReference type="EMBL" id="QOC69159.1"/>
    </source>
</evidence>
<dbReference type="Gene3D" id="1.50.10.130">
    <property type="entry name" value="Terpene synthase, N-terminal domain"/>
    <property type="match status" value="1"/>
</dbReference>
<dbReference type="GO" id="GO:0010333">
    <property type="term" value="F:terpene synthase activity"/>
    <property type="evidence" value="ECO:0007669"/>
    <property type="project" value="InterPro"/>
</dbReference>
<keyword evidence="2" id="KW-0479">Metal-binding</keyword>
<dbReference type="InterPro" id="IPR005630">
    <property type="entry name" value="Terpene_synthase_metal-bd"/>
</dbReference>
<feature type="compositionally biased region" description="Polar residues" evidence="4">
    <location>
        <begin position="68"/>
        <end position="78"/>
    </location>
</feature>
<name>A0A7L7T4A7_9LILI</name>
<reference evidence="7" key="1">
    <citation type="submission" date="2019-12" db="EMBL/GenBank/DDBJ databases">
        <authorList>
            <person name="Oh H.-B."/>
            <person name="Yang J."/>
            <person name="Yoon C."/>
            <person name="Im J."/>
        </authorList>
    </citation>
    <scope>NUCLEOTIDE SEQUENCE</scope>
</reference>
<dbReference type="Pfam" id="PF01397">
    <property type="entry name" value="Terpene_synth"/>
    <property type="match status" value="1"/>
</dbReference>
<dbReference type="SUPFAM" id="SSF48239">
    <property type="entry name" value="Terpenoid cyclases/Protein prenyltransferases"/>
    <property type="match status" value="1"/>
</dbReference>
<evidence type="ECO:0000256" key="4">
    <source>
        <dbReference type="SAM" id="MobiDB-lite"/>
    </source>
</evidence>
<feature type="domain" description="Terpene synthase metal-binding" evidence="6">
    <location>
        <begin position="302"/>
        <end position="538"/>
    </location>
</feature>
<evidence type="ECO:0000256" key="3">
    <source>
        <dbReference type="ARBA" id="ARBA00022842"/>
    </source>
</evidence>
<dbReference type="InterPro" id="IPR001906">
    <property type="entry name" value="Terpene_synth_N"/>
</dbReference>
<dbReference type="AlphaFoldDB" id="A0A7L7T4A7"/>
<evidence type="ECO:0000259" key="5">
    <source>
        <dbReference type="Pfam" id="PF01397"/>
    </source>
</evidence>
<dbReference type="Pfam" id="PF03936">
    <property type="entry name" value="Terpene_synth_C"/>
    <property type="match status" value="1"/>
</dbReference>
<dbReference type="CDD" id="cd00684">
    <property type="entry name" value="Terpene_cyclase_plant_C1"/>
    <property type="match status" value="1"/>
</dbReference>
<feature type="compositionally biased region" description="Basic and acidic residues" evidence="4">
    <location>
        <begin position="79"/>
        <end position="88"/>
    </location>
</feature>
<dbReference type="GO" id="GO:0016102">
    <property type="term" value="P:diterpenoid biosynthetic process"/>
    <property type="evidence" value="ECO:0007669"/>
    <property type="project" value="InterPro"/>
</dbReference>
<dbReference type="InterPro" id="IPR008930">
    <property type="entry name" value="Terpenoid_cyclase/PrenylTrfase"/>
</dbReference>
<dbReference type="EMBL" id="MN829550">
    <property type="protein sequence ID" value="QOC69159.1"/>
    <property type="molecule type" value="mRNA"/>
</dbReference>
<comment type="cofactor">
    <cofactor evidence="1">
        <name>Mg(2+)</name>
        <dbReference type="ChEBI" id="CHEBI:18420"/>
    </cofactor>
</comment>
<evidence type="ECO:0000256" key="1">
    <source>
        <dbReference type="ARBA" id="ARBA00001946"/>
    </source>
</evidence>
<dbReference type="InterPro" id="IPR008949">
    <property type="entry name" value="Isoprenoid_synthase_dom_sf"/>
</dbReference>
<dbReference type="InterPro" id="IPR044814">
    <property type="entry name" value="Terpene_cyclase_plant_C1"/>
</dbReference>
<proteinExistence type="evidence at transcript level"/>
<accession>A0A7L7T4A7</accession>
<gene>
    <name evidence="7" type="primary">TPS3</name>
</gene>
<dbReference type="GO" id="GO:0009507">
    <property type="term" value="C:chloroplast"/>
    <property type="evidence" value="ECO:0007669"/>
    <property type="project" value="UniProtKB-ARBA"/>
</dbReference>
<dbReference type="SFLD" id="SFLDG01019">
    <property type="entry name" value="Terpene_Cyclase_Like_1_C_Termi"/>
    <property type="match status" value="1"/>
</dbReference>
<sequence length="596" mass="69246">MATRQAMSIYAFPMISVLPRRPMIVTAVEHRGRQTFRRTLQVRSCIATSNVAPLRRSGNYPQNIWTDERVQSLTSTSTEQREEKRERRNVLKEQTRNLILEQQQVAEQLRLIDHLQQLGVAYHFKDEISDVLSRLHASLDGVSSQLEDDLHATALLFRLLRANGFSVSQDLFETFRDEKGNFEVRCEDQIRGLLSLYEASYLEKEGEILLKEAMDFATDKLKGFMEEGSGSLGLREQVAHALQLPLNWRMERVQHRWFIEACNGADDAINPLLLEFAKLDYNLVQDMYKSELRELSSWWSGLGLLEKLPFFRDRLAENYLWAAGFAYEPDSWRCRMIQTKIICLVTMIDDIYDVYGTLDELQLFTDVVDRWDLTAMDKLPEYMKLCFFALFNMVHEEGYRVMKEKGLDIVPDLKRIWGNQCKSYLKEAKWFHHGQIPTLEEYLENGYVSVTTPMVLLHALCAGQDLTGEALKSFSSYYAITRSTGMLFRLYDDMGTSTDEIERGDVAKCIQCYMHEKGVTEEAARKEMTGLMRKYWRESNGYLSWNSPVEEYLKNVAINIPRTAQFFYLYGDGYGMVVDRETKSQIISLFLEPIEI</sequence>